<evidence type="ECO:0000313" key="4">
    <source>
        <dbReference type="EMBL" id="MCT8987640.1"/>
    </source>
</evidence>
<name>A0ABT2P880_9GAMM</name>
<dbReference type="CDD" id="cd00009">
    <property type="entry name" value="AAA"/>
    <property type="match status" value="1"/>
</dbReference>
<feature type="domain" description="Sigma-54 factor interaction" evidence="3">
    <location>
        <begin position="1"/>
        <end position="145"/>
    </location>
</feature>
<dbReference type="RefSeq" id="WP_261733886.1">
    <property type="nucleotide sequence ID" value="NZ_JAODOQ010000001.1"/>
</dbReference>
<sequence length="168" mass="19174">MQPFIKLNCGAIPENLIESELFGHEKGAFTGASCSKKGYFERANGGTLFLDEIGEMPHCCQVKLLRVLQNKEAYRVGGEKSFEINTRIVAATNRNLEEMVKRGEFREDLWYRLNVYLINIPPLKERVEDIPELVHFFVNKISNEMEMAAPPILKVAFGVFQDSCRLNC</sequence>
<keyword evidence="5" id="KW-1185">Reference proteome</keyword>
<evidence type="ECO:0000256" key="1">
    <source>
        <dbReference type="ARBA" id="ARBA00022741"/>
    </source>
</evidence>
<keyword evidence="2" id="KW-0067">ATP-binding</keyword>
<dbReference type="InterPro" id="IPR025943">
    <property type="entry name" value="Sigma_54_int_dom_ATP-bd_2"/>
</dbReference>
<keyword evidence="1" id="KW-0547">Nucleotide-binding</keyword>
<protein>
    <submittedName>
        <fullName evidence="4">Sigma 54-interacting transcriptional regulator</fullName>
    </submittedName>
</protein>
<accession>A0ABT2P880</accession>
<dbReference type="Gene3D" id="3.40.50.300">
    <property type="entry name" value="P-loop containing nucleotide triphosphate hydrolases"/>
    <property type="match status" value="1"/>
</dbReference>
<reference evidence="4" key="1">
    <citation type="submission" date="2022-09" db="EMBL/GenBank/DDBJ databases">
        <title>Shewanella sp. KJ10-1 sp.nov, isolated from marine algae.</title>
        <authorList>
            <person name="Butt M."/>
            <person name="Lee J.K."/>
            <person name="Kim J.M."/>
            <person name="Choi D.G."/>
        </authorList>
    </citation>
    <scope>NUCLEOTIDE SEQUENCE</scope>
    <source>
        <strain evidence="4">KJ10-1</strain>
    </source>
</reference>
<evidence type="ECO:0000313" key="5">
    <source>
        <dbReference type="Proteomes" id="UP001431192"/>
    </source>
</evidence>
<comment type="caution">
    <text evidence="4">The sequence shown here is derived from an EMBL/GenBank/DDBJ whole genome shotgun (WGS) entry which is preliminary data.</text>
</comment>
<evidence type="ECO:0000256" key="2">
    <source>
        <dbReference type="ARBA" id="ARBA00022840"/>
    </source>
</evidence>
<dbReference type="EMBL" id="JAODOQ010000001">
    <property type="protein sequence ID" value="MCT8987640.1"/>
    <property type="molecule type" value="Genomic_DNA"/>
</dbReference>
<gene>
    <name evidence="4" type="ORF">N4T56_15645</name>
</gene>
<dbReference type="Pfam" id="PF00158">
    <property type="entry name" value="Sigma54_activat"/>
    <property type="match status" value="1"/>
</dbReference>
<dbReference type="PROSITE" id="PS00676">
    <property type="entry name" value="SIGMA54_INTERACT_2"/>
    <property type="match status" value="1"/>
</dbReference>
<dbReference type="SUPFAM" id="SSF52540">
    <property type="entry name" value="P-loop containing nucleoside triphosphate hydrolases"/>
    <property type="match status" value="1"/>
</dbReference>
<dbReference type="InterPro" id="IPR002078">
    <property type="entry name" value="Sigma_54_int"/>
</dbReference>
<organism evidence="4 5">
    <name type="scientific">Shewanella phaeophyticola</name>
    <dbReference type="NCBI Taxonomy" id="2978345"/>
    <lineage>
        <taxon>Bacteria</taxon>
        <taxon>Pseudomonadati</taxon>
        <taxon>Pseudomonadota</taxon>
        <taxon>Gammaproteobacteria</taxon>
        <taxon>Alteromonadales</taxon>
        <taxon>Shewanellaceae</taxon>
        <taxon>Shewanella</taxon>
    </lineage>
</organism>
<dbReference type="PANTHER" id="PTHR32071">
    <property type="entry name" value="TRANSCRIPTIONAL REGULATORY PROTEIN"/>
    <property type="match status" value="1"/>
</dbReference>
<dbReference type="Gene3D" id="1.10.8.60">
    <property type="match status" value="1"/>
</dbReference>
<dbReference type="Proteomes" id="UP001431192">
    <property type="component" value="Unassembled WGS sequence"/>
</dbReference>
<proteinExistence type="predicted"/>
<dbReference type="InterPro" id="IPR027417">
    <property type="entry name" value="P-loop_NTPase"/>
</dbReference>
<dbReference type="PROSITE" id="PS50045">
    <property type="entry name" value="SIGMA54_INTERACT_4"/>
    <property type="match status" value="1"/>
</dbReference>
<evidence type="ECO:0000259" key="3">
    <source>
        <dbReference type="PROSITE" id="PS50045"/>
    </source>
</evidence>